<reference evidence="1" key="1">
    <citation type="submission" date="2022-07" db="EMBL/GenBank/DDBJ databases">
        <authorList>
            <person name="Li W.-J."/>
            <person name="Deng Q.-Q."/>
        </authorList>
    </citation>
    <scope>NUCLEOTIDE SEQUENCE</scope>
    <source>
        <strain evidence="1">SYSU M60031</strain>
    </source>
</reference>
<comment type="caution">
    <text evidence="1">The sequence shown here is derived from an EMBL/GenBank/DDBJ whole genome shotgun (WGS) entry which is preliminary data.</text>
</comment>
<organism evidence="1 2">
    <name type="scientific">Ectobacillus ponti</name>
    <dbReference type="NCBI Taxonomy" id="2961894"/>
    <lineage>
        <taxon>Bacteria</taxon>
        <taxon>Bacillati</taxon>
        <taxon>Bacillota</taxon>
        <taxon>Bacilli</taxon>
        <taxon>Bacillales</taxon>
        <taxon>Bacillaceae</taxon>
        <taxon>Ectobacillus</taxon>
    </lineage>
</organism>
<dbReference type="RefSeq" id="WP_254759735.1">
    <property type="nucleotide sequence ID" value="NZ_JANCLT010000007.1"/>
</dbReference>
<dbReference type="AlphaFoldDB" id="A0AA42BQF0"/>
<dbReference type="SUPFAM" id="SSF160755">
    <property type="entry name" value="YugN-like"/>
    <property type="match status" value="1"/>
</dbReference>
<dbReference type="InterPro" id="IPR036491">
    <property type="entry name" value="YugN-like_sf"/>
</dbReference>
<dbReference type="Pfam" id="PF08868">
    <property type="entry name" value="YugN"/>
    <property type="match status" value="1"/>
</dbReference>
<evidence type="ECO:0000313" key="2">
    <source>
        <dbReference type="Proteomes" id="UP001156102"/>
    </source>
</evidence>
<dbReference type="Proteomes" id="UP001156102">
    <property type="component" value="Unassembled WGS sequence"/>
</dbReference>
<dbReference type="EMBL" id="JANCLT010000007">
    <property type="protein sequence ID" value="MCP8969822.1"/>
    <property type="molecule type" value="Genomic_DNA"/>
</dbReference>
<name>A0AA42BQF0_9BACI</name>
<proteinExistence type="predicted"/>
<sequence>MIPIHSRMEGHTSQLYKLEQLMKPLGYVIGGNWDYEKGSFDYKLDDENGYQFLRIPFTAVNGELDARGAVVRLGTPFLLSHQYQDSLDDHVNTLAAGLTSLDQFSEPKDRDAPVDSKYIDAGEALVRELEDVLLTSE</sequence>
<dbReference type="Gene3D" id="3.30.310.100">
    <property type="entry name" value="YugN-like"/>
    <property type="match status" value="1"/>
</dbReference>
<evidence type="ECO:0000313" key="1">
    <source>
        <dbReference type="EMBL" id="MCP8969822.1"/>
    </source>
</evidence>
<dbReference type="InterPro" id="IPR014967">
    <property type="entry name" value="Uncharacterised_YugN-like"/>
</dbReference>
<gene>
    <name evidence="1" type="ORF">NK662_14920</name>
</gene>
<accession>A0AA42BQF0</accession>
<keyword evidence="2" id="KW-1185">Reference proteome</keyword>
<protein>
    <submittedName>
        <fullName evidence="1">YugN-like family protein</fullName>
    </submittedName>
</protein>